<dbReference type="AlphaFoldDB" id="A0A8X6K5J9"/>
<proteinExistence type="predicted"/>
<dbReference type="Proteomes" id="UP000887116">
    <property type="component" value="Unassembled WGS sequence"/>
</dbReference>
<accession>A0A8X6K5J9</accession>
<name>A0A8X6K5J9_TRICU</name>
<evidence type="ECO:0000313" key="1">
    <source>
        <dbReference type="EMBL" id="GFR32256.1"/>
    </source>
</evidence>
<organism evidence="1 2">
    <name type="scientific">Trichonephila clavata</name>
    <name type="common">Joro spider</name>
    <name type="synonym">Nephila clavata</name>
    <dbReference type="NCBI Taxonomy" id="2740835"/>
    <lineage>
        <taxon>Eukaryota</taxon>
        <taxon>Metazoa</taxon>
        <taxon>Ecdysozoa</taxon>
        <taxon>Arthropoda</taxon>
        <taxon>Chelicerata</taxon>
        <taxon>Arachnida</taxon>
        <taxon>Araneae</taxon>
        <taxon>Araneomorphae</taxon>
        <taxon>Entelegynae</taxon>
        <taxon>Araneoidea</taxon>
        <taxon>Nephilidae</taxon>
        <taxon>Trichonephila</taxon>
    </lineage>
</organism>
<evidence type="ECO:0000313" key="2">
    <source>
        <dbReference type="Proteomes" id="UP000887116"/>
    </source>
</evidence>
<sequence>MKKIPQLKNVFDPVNPSVVPTCKQIFSKSTVYEVVRKGLKLAAYKLKTCQGIEPNNPAIHEEFSVNIRDSVNNDD</sequence>
<protein>
    <submittedName>
        <fullName evidence="1">Uncharacterized protein</fullName>
    </submittedName>
</protein>
<reference evidence="1" key="1">
    <citation type="submission" date="2020-07" db="EMBL/GenBank/DDBJ databases">
        <title>Multicomponent nature underlies the extraordinary mechanical properties of spider dragline silk.</title>
        <authorList>
            <person name="Kono N."/>
            <person name="Nakamura H."/>
            <person name="Mori M."/>
            <person name="Yoshida Y."/>
            <person name="Ohtoshi R."/>
            <person name="Malay A.D."/>
            <person name="Moran D.A.P."/>
            <person name="Tomita M."/>
            <person name="Numata K."/>
            <person name="Arakawa K."/>
        </authorList>
    </citation>
    <scope>NUCLEOTIDE SEQUENCE</scope>
</reference>
<gene>
    <name evidence="1" type="ORF">TNCT_357541</name>
</gene>
<comment type="caution">
    <text evidence="1">The sequence shown here is derived from an EMBL/GenBank/DDBJ whole genome shotgun (WGS) entry which is preliminary data.</text>
</comment>
<keyword evidence="2" id="KW-1185">Reference proteome</keyword>
<dbReference type="EMBL" id="BMAO01019701">
    <property type="protein sequence ID" value="GFR32256.1"/>
    <property type="molecule type" value="Genomic_DNA"/>
</dbReference>